<evidence type="ECO:0000259" key="6">
    <source>
        <dbReference type="PROSITE" id="PS52004"/>
    </source>
</evidence>
<evidence type="ECO:0000256" key="4">
    <source>
        <dbReference type="SAM" id="MobiDB-lite"/>
    </source>
</evidence>
<dbReference type="GO" id="GO:0004312">
    <property type="term" value="F:fatty acid synthase activity"/>
    <property type="evidence" value="ECO:0007669"/>
    <property type="project" value="TreeGrafter"/>
</dbReference>
<dbReference type="PANTHER" id="PTHR43775">
    <property type="entry name" value="FATTY ACID SYNTHASE"/>
    <property type="match status" value="1"/>
</dbReference>
<reference evidence="7" key="1">
    <citation type="submission" date="2015-08" db="EMBL/GenBank/DDBJ databases">
        <authorList>
            <person name="Babu N.S."/>
            <person name="Beckwith C.J."/>
            <person name="Beseler K.G."/>
            <person name="Brison A."/>
            <person name="Carone J.V."/>
            <person name="Caskin T.P."/>
            <person name="Diamond M."/>
            <person name="Durham M.E."/>
            <person name="Foxe J.M."/>
            <person name="Go M."/>
            <person name="Henderson B.A."/>
            <person name="Jones I.B."/>
            <person name="McGettigan J.A."/>
            <person name="Micheletti S.J."/>
            <person name="Nasrallah M.E."/>
            <person name="Ortiz D."/>
            <person name="Piller C.R."/>
            <person name="Privatt S.R."/>
            <person name="Schneider S.L."/>
            <person name="Sharp S."/>
            <person name="Smith T.C."/>
            <person name="Stanton J.D."/>
            <person name="Ullery H.E."/>
            <person name="Wilson R.J."/>
            <person name="Serrano M.G."/>
            <person name="Buck G."/>
            <person name="Lee V."/>
            <person name="Wang Y."/>
            <person name="Carvalho R."/>
            <person name="Voegtly L."/>
            <person name="Shi R."/>
            <person name="Duckworth R."/>
            <person name="Johnson A."/>
            <person name="Loviza R."/>
            <person name="Walstead R."/>
            <person name="Shah Z."/>
            <person name="Kiflezghi M."/>
            <person name="Wade K."/>
            <person name="Ball S.L."/>
            <person name="Bradley K.W."/>
            <person name="Asai D.J."/>
            <person name="Bowman C.A."/>
            <person name="Russell D.A."/>
            <person name="Pope W.H."/>
            <person name="Jacobs-Sera D."/>
            <person name="Hendrix R.W."/>
            <person name="Hatfull G.F."/>
        </authorList>
    </citation>
    <scope>NUCLEOTIDE SEQUENCE</scope>
</reference>
<dbReference type="PROSITE" id="PS00012">
    <property type="entry name" value="PHOSPHOPANTETHEINE"/>
    <property type="match status" value="2"/>
</dbReference>
<dbReference type="SMART" id="SM00823">
    <property type="entry name" value="PKS_PP"/>
    <property type="match status" value="2"/>
</dbReference>
<dbReference type="Gene3D" id="1.10.1200.10">
    <property type="entry name" value="ACP-like"/>
    <property type="match status" value="2"/>
</dbReference>
<sequence length="632" mass="63917">ASRNPAFIAAMERMGLGTIDPGKGLAAMAALLGQTSSGTSAVGAPRRLTVNVFLWKNIARGMTTVDPIFQEFIQSTEIGRVGSVAAAATSPIRRMAGRRARGGVQGVRSARSAAAAPRQPMGPDGTDESAVLEVILSSLAALGAAADASSPFMDSGLDSLGATQLRTSLGLAFPAVDLSPTSTFDYPTPRDLARHIAAALRSDAGAPLHPAAAGERNRGGDEQQPAAQAPPQEGGTDCLQAVIEAAASITGATLDADSPLMAAGLDSLGAVQLRSMLSTRFSLDLPVTLAMDYPTPAALAEFVAAEVAPEGSMGVTAHPAPASNAPGQQLQDSCTSVLGVAGCYPGGEGQGLDGYRSAAQGGQDLPTPVPLARWDLEAYYSPEISVGRMNVRFGAFLSGLEDFDADAFRLGHAESSVMDPQARILLEQTQEGLSQAAGRSAASLSLNCGVYVGVMHMEFLATLASAGLGVGPAVTAGNGMDFLIGRLSYVFGLTGPCISTHTACSSSLVSTHLAHTGLLGGEAELATTAGVFLMLLPGTATGISQLGALSPVGRCRSFDAAGDGYGRGEGCALLVLAPMGEGEETGAPLAYLVGTAVNQGGRSSGLTAPHGPSQTALVRKALDVAGAATMQE</sequence>
<feature type="domain" description="Carrier" evidence="5">
    <location>
        <begin position="233"/>
        <end position="307"/>
    </location>
</feature>
<dbReference type="InterPro" id="IPR014030">
    <property type="entry name" value="Ketoacyl_synth_N"/>
</dbReference>
<dbReference type="EMBL" id="GDKF01009328">
    <property type="protein sequence ID" value="JAT69294.1"/>
    <property type="molecule type" value="Transcribed_RNA"/>
</dbReference>
<dbReference type="InterPro" id="IPR036736">
    <property type="entry name" value="ACP-like_sf"/>
</dbReference>
<dbReference type="SUPFAM" id="SSF47336">
    <property type="entry name" value="ACP-like"/>
    <property type="match status" value="2"/>
</dbReference>
<dbReference type="Pfam" id="PF00109">
    <property type="entry name" value="ketoacyl-synt"/>
    <property type="match status" value="1"/>
</dbReference>
<evidence type="ECO:0000256" key="2">
    <source>
        <dbReference type="ARBA" id="ARBA00022553"/>
    </source>
</evidence>
<dbReference type="PROSITE" id="PS50075">
    <property type="entry name" value="CARRIER"/>
    <property type="match status" value="2"/>
</dbReference>
<dbReference type="InterPro" id="IPR020806">
    <property type="entry name" value="PKS_PP-bd"/>
</dbReference>
<feature type="domain" description="Ketosynthase family 3 (KS3)" evidence="6">
    <location>
        <begin position="332"/>
        <end position="632"/>
    </location>
</feature>
<protein>
    <recommendedName>
        <fullName evidence="8">Carrier domain-containing protein</fullName>
    </recommendedName>
</protein>
<evidence type="ECO:0008006" key="8">
    <source>
        <dbReference type="Google" id="ProtNLM"/>
    </source>
</evidence>
<evidence type="ECO:0000313" key="7">
    <source>
        <dbReference type="EMBL" id="JAT69294.1"/>
    </source>
</evidence>
<feature type="compositionally biased region" description="Low complexity" evidence="4">
    <location>
        <begin position="223"/>
        <end position="232"/>
    </location>
</feature>
<feature type="compositionally biased region" description="Low complexity" evidence="4">
    <location>
        <begin position="106"/>
        <end position="116"/>
    </location>
</feature>
<dbReference type="SUPFAM" id="SSF53901">
    <property type="entry name" value="Thiolase-like"/>
    <property type="match status" value="2"/>
</dbReference>
<gene>
    <name evidence="7" type="ORF">g.30891</name>
</gene>
<dbReference type="PANTHER" id="PTHR43775:SF37">
    <property type="entry name" value="SI:DKEY-61P9.11"/>
    <property type="match status" value="1"/>
</dbReference>
<name>A0A1D1ZQM4_AUXPR</name>
<feature type="region of interest" description="Disordered" evidence="4">
    <location>
        <begin position="204"/>
        <end position="235"/>
    </location>
</feature>
<dbReference type="InterPro" id="IPR020841">
    <property type="entry name" value="PKS_Beta-ketoAc_synthase_dom"/>
</dbReference>
<dbReference type="AlphaFoldDB" id="A0A1D1ZQM4"/>
<accession>A0A1D1ZQM4</accession>
<evidence type="ECO:0000256" key="1">
    <source>
        <dbReference type="ARBA" id="ARBA00022450"/>
    </source>
</evidence>
<feature type="non-terminal residue" evidence="7">
    <location>
        <position position="1"/>
    </location>
</feature>
<dbReference type="InterPro" id="IPR016039">
    <property type="entry name" value="Thiolase-like"/>
</dbReference>
<dbReference type="Pfam" id="PF00550">
    <property type="entry name" value="PP-binding"/>
    <property type="match status" value="2"/>
</dbReference>
<proteinExistence type="predicted"/>
<dbReference type="Gene3D" id="3.40.47.10">
    <property type="match status" value="1"/>
</dbReference>
<dbReference type="GO" id="GO:0006633">
    <property type="term" value="P:fatty acid biosynthetic process"/>
    <property type="evidence" value="ECO:0007669"/>
    <property type="project" value="TreeGrafter"/>
</dbReference>
<organism evidence="7">
    <name type="scientific">Auxenochlorella protothecoides</name>
    <name type="common">Green microalga</name>
    <name type="synonym">Chlorella protothecoides</name>
    <dbReference type="NCBI Taxonomy" id="3075"/>
    <lineage>
        <taxon>Eukaryota</taxon>
        <taxon>Viridiplantae</taxon>
        <taxon>Chlorophyta</taxon>
        <taxon>core chlorophytes</taxon>
        <taxon>Trebouxiophyceae</taxon>
        <taxon>Chlorellales</taxon>
        <taxon>Chlorellaceae</taxon>
        <taxon>Auxenochlorella</taxon>
    </lineage>
</organism>
<feature type="domain" description="Carrier" evidence="5">
    <location>
        <begin position="122"/>
        <end position="200"/>
    </location>
</feature>
<keyword evidence="3" id="KW-0808">Transferase</keyword>
<dbReference type="GO" id="GO:0031177">
    <property type="term" value="F:phosphopantetheine binding"/>
    <property type="evidence" value="ECO:0007669"/>
    <property type="project" value="InterPro"/>
</dbReference>
<dbReference type="CDD" id="cd00833">
    <property type="entry name" value="PKS"/>
    <property type="match status" value="1"/>
</dbReference>
<dbReference type="InterPro" id="IPR006162">
    <property type="entry name" value="Ppantetheine_attach_site"/>
</dbReference>
<evidence type="ECO:0000259" key="5">
    <source>
        <dbReference type="PROSITE" id="PS50075"/>
    </source>
</evidence>
<dbReference type="PROSITE" id="PS52004">
    <property type="entry name" value="KS3_2"/>
    <property type="match status" value="1"/>
</dbReference>
<feature type="region of interest" description="Disordered" evidence="4">
    <location>
        <begin position="97"/>
        <end position="126"/>
    </location>
</feature>
<dbReference type="SMART" id="SM01294">
    <property type="entry name" value="PKS_PP_betabranch"/>
    <property type="match status" value="1"/>
</dbReference>
<dbReference type="InterPro" id="IPR050091">
    <property type="entry name" value="PKS_NRPS_Biosynth_Enz"/>
</dbReference>
<keyword evidence="1" id="KW-0596">Phosphopantetheine</keyword>
<evidence type="ECO:0000256" key="3">
    <source>
        <dbReference type="ARBA" id="ARBA00022679"/>
    </source>
</evidence>
<dbReference type="InterPro" id="IPR009081">
    <property type="entry name" value="PP-bd_ACP"/>
</dbReference>
<keyword evidence="2" id="KW-0597">Phosphoprotein</keyword>
<dbReference type="SMART" id="SM00825">
    <property type="entry name" value="PKS_KS"/>
    <property type="match status" value="1"/>
</dbReference>